<keyword evidence="3" id="KW-1185">Reference proteome</keyword>
<evidence type="ECO:0000313" key="2">
    <source>
        <dbReference type="EMBL" id="MEA9355312.1"/>
    </source>
</evidence>
<evidence type="ECO:0000256" key="1">
    <source>
        <dbReference type="SAM" id="Phobius"/>
    </source>
</evidence>
<feature type="transmembrane region" description="Helical" evidence="1">
    <location>
        <begin position="68"/>
        <end position="92"/>
    </location>
</feature>
<proteinExistence type="predicted"/>
<keyword evidence="1" id="KW-0812">Transmembrane</keyword>
<keyword evidence="1" id="KW-1133">Transmembrane helix</keyword>
<keyword evidence="1" id="KW-0472">Membrane</keyword>
<dbReference type="RefSeq" id="WP_323574799.1">
    <property type="nucleotide sequence ID" value="NZ_JAYGJQ010000001.1"/>
</dbReference>
<comment type="caution">
    <text evidence="2">The sequence shown here is derived from an EMBL/GenBank/DDBJ whole genome shotgun (WGS) entry which is preliminary data.</text>
</comment>
<dbReference type="EMBL" id="JAYGJQ010000001">
    <property type="protein sequence ID" value="MEA9355312.1"/>
    <property type="molecule type" value="Genomic_DNA"/>
</dbReference>
<name>A0ABU5VQK1_9BACT</name>
<feature type="transmembrane region" description="Helical" evidence="1">
    <location>
        <begin position="99"/>
        <end position="119"/>
    </location>
</feature>
<dbReference type="Pfam" id="PF07843">
    <property type="entry name" value="DUF1634"/>
    <property type="match status" value="1"/>
</dbReference>
<dbReference type="InterPro" id="IPR012861">
    <property type="entry name" value="DUF1634"/>
</dbReference>
<accession>A0ABU5VQK1</accession>
<feature type="transmembrane region" description="Helical" evidence="1">
    <location>
        <begin position="14"/>
        <end position="36"/>
    </location>
</feature>
<reference evidence="2 3" key="1">
    <citation type="submission" date="2023-11" db="EMBL/GenBank/DDBJ databases">
        <title>A Novel Polar Bacteriovorax (B. antarcticus) Isolated from the Biocrust in Antarctica.</title>
        <authorList>
            <person name="Mun W."/>
            <person name="Choi S.Y."/>
            <person name="Mitchell R.J."/>
        </authorList>
    </citation>
    <scope>NUCLEOTIDE SEQUENCE [LARGE SCALE GENOMIC DNA]</scope>
    <source>
        <strain evidence="2 3">PP10</strain>
    </source>
</reference>
<evidence type="ECO:0000313" key="3">
    <source>
        <dbReference type="Proteomes" id="UP001302274"/>
    </source>
</evidence>
<gene>
    <name evidence="2" type="ORF">SHI21_03830</name>
</gene>
<organism evidence="2 3">
    <name type="scientific">Bacteriovorax antarcticus</name>
    <dbReference type="NCBI Taxonomy" id="3088717"/>
    <lineage>
        <taxon>Bacteria</taxon>
        <taxon>Pseudomonadati</taxon>
        <taxon>Bdellovibrionota</taxon>
        <taxon>Bacteriovoracia</taxon>
        <taxon>Bacteriovoracales</taxon>
        <taxon>Bacteriovoracaceae</taxon>
        <taxon>Bacteriovorax</taxon>
    </lineage>
</organism>
<sequence length="121" mass="13610">MDELESLELKISKFLRLGVIVAGVFMLIGWISQLVFQEHSFELLKTYNAVSLGETLRIAFENNQWSELIAYLGLVILIALPITRVFLTAFLFVKQKEYVLAGIASFVLIALIVSFSLGIEL</sequence>
<dbReference type="Proteomes" id="UP001302274">
    <property type="component" value="Unassembled WGS sequence"/>
</dbReference>
<protein>
    <submittedName>
        <fullName evidence="2">DUF1634 domain-containing protein</fullName>
    </submittedName>
</protein>